<reference evidence="2 3" key="1">
    <citation type="submission" date="2015-11" db="EMBL/GenBank/DDBJ databases">
        <title>Solirubrum puertoriconensis gen. nov. an environmental bacteria isolated in Puerto Rico.</title>
        <authorList>
            <person name="Cuebas-Irizarry M.F."/>
            <person name="Montalvo-Rodriguez R."/>
        </authorList>
    </citation>
    <scope>NUCLEOTIDE SEQUENCE [LARGE SCALE GENOMIC DNA]</scope>
    <source>
        <strain evidence="2 3">MC1A</strain>
    </source>
</reference>
<dbReference type="NCBIfam" id="TIGR01444">
    <property type="entry name" value="fkbM_fam"/>
    <property type="match status" value="1"/>
</dbReference>
<dbReference type="InterPro" id="IPR006342">
    <property type="entry name" value="FkbM_mtfrase"/>
</dbReference>
<dbReference type="InterPro" id="IPR052514">
    <property type="entry name" value="SAM-dependent_MTase"/>
</dbReference>
<dbReference type="SUPFAM" id="SSF53335">
    <property type="entry name" value="S-adenosyl-L-methionine-dependent methyltransferases"/>
    <property type="match status" value="1"/>
</dbReference>
<comment type="caution">
    <text evidence="2">The sequence shown here is derived from an EMBL/GenBank/DDBJ whole genome shotgun (WGS) entry which is preliminary data.</text>
</comment>
<evidence type="ECO:0000313" key="3">
    <source>
        <dbReference type="Proteomes" id="UP000054223"/>
    </source>
</evidence>
<dbReference type="OrthoDB" id="9812600at2"/>
<dbReference type="AlphaFoldDB" id="A0A9X0HKD1"/>
<gene>
    <name evidence="2" type="ORF">ASU33_14425</name>
</gene>
<dbReference type="Gene3D" id="3.40.50.150">
    <property type="entry name" value="Vaccinia Virus protein VP39"/>
    <property type="match status" value="1"/>
</dbReference>
<sequence>MKHLLASAFRQLFAIPYFKDKYFGLYKRVFRPWQLFNGVHKTVRYRHGLLLRLHLADWIPQHLYFLGDYEERGILFLEQHLRPGHVVLDVGANMGLYSLVASKMVGGTGQVYAFEPLPANADLLREHIAINRLSNVQLEQKAVSNVAGLMPLYTPPPNNSGMASLRRYSDELGAPVQVEVVTLDAYAESLPAVHLIKLDIEGGEYQALLGMQRLLARHKPLLMLELQPNILGAASQTEFDIRQLLSALGYRQYFVDKQGRLTHDTAAGVGFHNVVFVPA</sequence>
<proteinExistence type="predicted"/>
<dbReference type="Proteomes" id="UP000054223">
    <property type="component" value="Unassembled WGS sequence"/>
</dbReference>
<dbReference type="PANTHER" id="PTHR34203:SF15">
    <property type="entry name" value="SLL1173 PROTEIN"/>
    <property type="match status" value="1"/>
</dbReference>
<organism evidence="2 3">
    <name type="scientific">Solirubrum puertoriconensis</name>
    <dbReference type="NCBI Taxonomy" id="1751427"/>
    <lineage>
        <taxon>Bacteria</taxon>
        <taxon>Pseudomonadati</taxon>
        <taxon>Bacteroidota</taxon>
        <taxon>Cytophagia</taxon>
        <taxon>Cytophagales</taxon>
    </lineage>
</organism>
<dbReference type="InterPro" id="IPR029063">
    <property type="entry name" value="SAM-dependent_MTases_sf"/>
</dbReference>
<dbReference type="RefSeq" id="WP_059071156.1">
    <property type="nucleotide sequence ID" value="NZ_LNAL01000007.1"/>
</dbReference>
<evidence type="ECO:0000313" key="2">
    <source>
        <dbReference type="EMBL" id="KUG07531.1"/>
    </source>
</evidence>
<keyword evidence="3" id="KW-1185">Reference proteome</keyword>
<name>A0A9X0HKD1_SOLP1</name>
<dbReference type="EMBL" id="LNAL01000007">
    <property type="protein sequence ID" value="KUG07531.1"/>
    <property type="molecule type" value="Genomic_DNA"/>
</dbReference>
<accession>A0A9X0HKD1</accession>
<dbReference type="PANTHER" id="PTHR34203">
    <property type="entry name" value="METHYLTRANSFERASE, FKBM FAMILY PROTEIN"/>
    <property type="match status" value="1"/>
</dbReference>
<dbReference type="Pfam" id="PF05050">
    <property type="entry name" value="Methyltransf_21"/>
    <property type="match status" value="1"/>
</dbReference>
<evidence type="ECO:0000259" key="1">
    <source>
        <dbReference type="Pfam" id="PF05050"/>
    </source>
</evidence>
<protein>
    <recommendedName>
        <fullName evidence="1">Methyltransferase FkbM domain-containing protein</fullName>
    </recommendedName>
</protein>
<feature type="domain" description="Methyltransferase FkbM" evidence="1">
    <location>
        <begin position="89"/>
        <end position="251"/>
    </location>
</feature>